<sequence length="444" mass="52293">MDRIPRPVLSEILSQVGSIDQIIILSMVCKKWNEIISNWNHEISFQNIPYDKAKPWIIRSYITKALTNKFLKAKWKLASLDLKSVNVNVRILANLIIAQPNLRKLDLSNSETDFEKLYHLLSLKKSKYFKLNKIEILLQLEELICTNLKAFEKYLLNFLKIFPKLKKLKIGNCSIPIDWFIYILQNFKNIEFLEASLTSQINSSKLEDLTNTLQNSNLKFWLVNAPSEWIFLFKNIKTYIFNYDVWSKEDFDLEEIQKWLKLGGDVNSCCKCISNLIENYDDDFLIQAFTIFIKSGFDKWFHQCSKYPYIYCCNYIANAVLKGKLKLFRHLIDMGFHLFDCENFNILISCPETINELEINQKSKIKLSGEKIYKAAQFFMLKKDENYLMPLIDLMTPMKLGWIEEKIIKKIVFQNGMHLKYLTTVKKSLSFSMFQILSHYSSCT</sequence>
<dbReference type="InterPro" id="IPR036047">
    <property type="entry name" value="F-box-like_dom_sf"/>
</dbReference>
<dbReference type="Gene3D" id="3.80.10.10">
    <property type="entry name" value="Ribonuclease Inhibitor"/>
    <property type="match status" value="1"/>
</dbReference>
<dbReference type="PROSITE" id="PS50181">
    <property type="entry name" value="FBOX"/>
    <property type="match status" value="1"/>
</dbReference>
<dbReference type="InterPro" id="IPR032675">
    <property type="entry name" value="LRR_dom_sf"/>
</dbReference>
<organism evidence="2 3">
    <name type="scientific">Blepharisma stoltei</name>
    <dbReference type="NCBI Taxonomy" id="1481888"/>
    <lineage>
        <taxon>Eukaryota</taxon>
        <taxon>Sar</taxon>
        <taxon>Alveolata</taxon>
        <taxon>Ciliophora</taxon>
        <taxon>Postciliodesmatophora</taxon>
        <taxon>Heterotrichea</taxon>
        <taxon>Heterotrichida</taxon>
        <taxon>Blepharismidae</taxon>
        <taxon>Blepharisma</taxon>
    </lineage>
</organism>
<proteinExistence type="predicted"/>
<dbReference type="EMBL" id="CAJZBQ010000024">
    <property type="protein sequence ID" value="CAG9319993.1"/>
    <property type="molecule type" value="Genomic_DNA"/>
</dbReference>
<evidence type="ECO:0000313" key="2">
    <source>
        <dbReference type="EMBL" id="CAG9319993.1"/>
    </source>
</evidence>
<dbReference type="SUPFAM" id="SSF81383">
    <property type="entry name" value="F-box domain"/>
    <property type="match status" value="1"/>
</dbReference>
<keyword evidence="3" id="KW-1185">Reference proteome</keyword>
<dbReference type="InterPro" id="IPR001810">
    <property type="entry name" value="F-box_dom"/>
</dbReference>
<dbReference type="Pfam" id="PF00646">
    <property type="entry name" value="F-box"/>
    <property type="match status" value="1"/>
</dbReference>
<gene>
    <name evidence="2" type="ORF">BSTOLATCC_MIC25234</name>
</gene>
<name>A0AAU9J7R2_9CILI</name>
<protein>
    <recommendedName>
        <fullName evidence="1">F-box domain-containing protein</fullName>
    </recommendedName>
</protein>
<evidence type="ECO:0000259" key="1">
    <source>
        <dbReference type="PROSITE" id="PS50181"/>
    </source>
</evidence>
<comment type="caution">
    <text evidence="2">The sequence shown here is derived from an EMBL/GenBank/DDBJ whole genome shotgun (WGS) entry which is preliminary data.</text>
</comment>
<reference evidence="2" key="1">
    <citation type="submission" date="2021-09" db="EMBL/GenBank/DDBJ databases">
        <authorList>
            <consortium name="AG Swart"/>
            <person name="Singh M."/>
            <person name="Singh A."/>
            <person name="Seah K."/>
            <person name="Emmerich C."/>
        </authorList>
    </citation>
    <scope>NUCLEOTIDE SEQUENCE</scope>
    <source>
        <strain evidence="2">ATCC30299</strain>
    </source>
</reference>
<dbReference type="SUPFAM" id="SSF52047">
    <property type="entry name" value="RNI-like"/>
    <property type="match status" value="1"/>
</dbReference>
<dbReference type="AlphaFoldDB" id="A0AAU9J7R2"/>
<accession>A0AAU9J7R2</accession>
<evidence type="ECO:0000313" key="3">
    <source>
        <dbReference type="Proteomes" id="UP001162131"/>
    </source>
</evidence>
<feature type="domain" description="F-box" evidence="1">
    <location>
        <begin position="1"/>
        <end position="48"/>
    </location>
</feature>
<dbReference type="Proteomes" id="UP001162131">
    <property type="component" value="Unassembled WGS sequence"/>
</dbReference>